<evidence type="ECO:0000256" key="3">
    <source>
        <dbReference type="ARBA" id="ARBA00022679"/>
    </source>
</evidence>
<keyword evidence="12" id="KW-0333">Golgi apparatus</keyword>
<keyword evidence="6" id="KW-1133">Transmembrane helix</keyword>
<dbReference type="PANTHER" id="PTHR10896:SF65">
    <property type="entry name" value="GALACTOSYLGALACTOSYLXYLOSYLPROTEIN 3-BETA-GLUCURONOSYLTRANSFERASE 3"/>
    <property type="match status" value="1"/>
</dbReference>
<dbReference type="InterPro" id="IPR005027">
    <property type="entry name" value="Glyco_trans_43"/>
</dbReference>
<dbReference type="InterPro" id="IPR029044">
    <property type="entry name" value="Nucleotide-diphossugar_trans"/>
</dbReference>
<evidence type="ECO:0000256" key="5">
    <source>
        <dbReference type="ARBA" id="ARBA00022968"/>
    </source>
</evidence>
<evidence type="ECO:0000256" key="8">
    <source>
        <dbReference type="ARBA" id="ARBA00023180"/>
    </source>
</evidence>
<keyword evidence="12" id="KW-0961">Cell wall biogenesis/degradation</keyword>
<evidence type="ECO:0000313" key="14">
    <source>
        <dbReference type="Proteomes" id="UP000660262"/>
    </source>
</evidence>
<dbReference type="EC" id="2.4.-.-" evidence="12"/>
<evidence type="ECO:0000256" key="11">
    <source>
        <dbReference type="PIRSR" id="PIRSR605027-4"/>
    </source>
</evidence>
<sequence>MMVVTAAKTARREKRVVMHTTLHTLAKVSFVLLILSSLARRRRLVVITPTYERARVRRKYTLSHMFVSMCDSSDADIWWYLIDENISDPIPSFANQCPHVHVTRVPAPPPRSNTTSHRGLDHRNAGLELALRDHEGMNAAVYFADDDNLYSSKIWPMAAQASHGVLFWPIGFMTHPEGAEAPVHTKGEIHGFQTIFCPKPPRRFGIDMAGFAVPLDATVNVTFRHEWSWGRLETKFLEELERRGARMGAVTSDDVLVWHINWSTADVVNFTMHVPKPKINCKR</sequence>
<dbReference type="SUPFAM" id="SSF53448">
    <property type="entry name" value="Nucleotide-diphospho-sugar transferases"/>
    <property type="match status" value="1"/>
</dbReference>
<protein>
    <recommendedName>
        <fullName evidence="12">Glycosyltransferases</fullName>
        <ecNumber evidence="12">2.4.-.-</ecNumber>
    </recommendedName>
</protein>
<evidence type="ECO:0000256" key="12">
    <source>
        <dbReference type="RuleBase" id="RU363127"/>
    </source>
</evidence>
<evidence type="ECO:0000256" key="2">
    <source>
        <dbReference type="ARBA" id="ARBA00007706"/>
    </source>
</evidence>
<dbReference type="Gene3D" id="3.90.550.10">
    <property type="entry name" value="Spore Coat Polysaccharide Biosynthesis Protein SpsA, Chain A"/>
    <property type="match status" value="1"/>
</dbReference>
<dbReference type="GO" id="GO:0050650">
    <property type="term" value="P:chondroitin sulfate proteoglycan biosynthetic process"/>
    <property type="evidence" value="ECO:0007669"/>
    <property type="project" value="TreeGrafter"/>
</dbReference>
<dbReference type="Proteomes" id="UP000660262">
    <property type="component" value="Unassembled WGS sequence"/>
</dbReference>
<keyword evidence="3 12" id="KW-0808">Transferase</keyword>
<keyword evidence="7" id="KW-0472">Membrane</keyword>
<organism evidence="13 14">
    <name type="scientific">Pycnococcus provasolii</name>
    <dbReference type="NCBI Taxonomy" id="41880"/>
    <lineage>
        <taxon>Eukaryota</taxon>
        <taxon>Viridiplantae</taxon>
        <taxon>Chlorophyta</taxon>
        <taxon>Pseudoscourfieldiophyceae</taxon>
        <taxon>Pseudoscourfieldiales</taxon>
        <taxon>Pycnococcaceae</taxon>
        <taxon>Pycnococcus</taxon>
    </lineage>
</organism>
<feature type="active site" description="Proton donor/acceptor" evidence="9">
    <location>
        <position position="233"/>
    </location>
</feature>
<gene>
    <name evidence="13" type="ORF">PPROV_000103800</name>
</gene>
<dbReference type="GO" id="GO:0046872">
    <property type="term" value="F:metal ion binding"/>
    <property type="evidence" value="ECO:0007669"/>
    <property type="project" value="UniProtKB-KW"/>
</dbReference>
<comment type="similarity">
    <text evidence="2 12">Belongs to the glycosyltransferase 43 family.</text>
</comment>
<keyword evidence="10" id="KW-0479">Metal-binding</keyword>
<keyword evidence="14" id="KW-1185">Reference proteome</keyword>
<dbReference type="GO" id="GO:0015018">
    <property type="term" value="F:galactosylgalactosylxylosylprotein 3-beta-glucuronosyltransferase activity"/>
    <property type="evidence" value="ECO:0007669"/>
    <property type="project" value="InterPro"/>
</dbReference>
<evidence type="ECO:0000256" key="10">
    <source>
        <dbReference type="PIRSR" id="PIRSR605027-3"/>
    </source>
</evidence>
<dbReference type="GO" id="GO:0005975">
    <property type="term" value="P:carbohydrate metabolic process"/>
    <property type="evidence" value="ECO:0007669"/>
    <property type="project" value="TreeGrafter"/>
</dbReference>
<proteinExistence type="inferred from homology"/>
<comment type="cofactor">
    <cofactor evidence="10">
        <name>Mn(2+)</name>
        <dbReference type="ChEBI" id="CHEBI:29035"/>
    </cofactor>
</comment>
<dbReference type="EMBL" id="BNJQ01000003">
    <property type="protein sequence ID" value="GHP02281.1"/>
    <property type="molecule type" value="Genomic_DNA"/>
</dbReference>
<feature type="site" description="Interaction with galactose moiety of substrate glycoprotein" evidence="11">
    <location>
        <position position="180"/>
    </location>
</feature>
<name>A0A830H9K1_9CHLO</name>
<evidence type="ECO:0000256" key="1">
    <source>
        <dbReference type="ARBA" id="ARBA00004606"/>
    </source>
</evidence>
<comment type="caution">
    <text evidence="13">The sequence shown here is derived from an EMBL/GenBank/DDBJ whole genome shotgun (WGS) entry which is preliminary data.</text>
</comment>
<evidence type="ECO:0000313" key="13">
    <source>
        <dbReference type="EMBL" id="GHP02281.1"/>
    </source>
</evidence>
<dbReference type="PANTHER" id="PTHR10896">
    <property type="entry name" value="GALACTOSYLGALACTOSYLXYLOSYLPROTEIN 3-BETA-GLUCURONOSYLTRANSFERASE BETA-1,3-GLUCURONYLTRANSFERASE"/>
    <property type="match status" value="1"/>
</dbReference>
<keyword evidence="10" id="KW-0464">Manganese</keyword>
<dbReference type="AlphaFoldDB" id="A0A830H9K1"/>
<dbReference type="OrthoDB" id="675023at2759"/>
<reference evidence="13" key="1">
    <citation type="submission" date="2020-10" db="EMBL/GenBank/DDBJ databases">
        <title>Unveiling of a novel bifunctional photoreceptor, Dualchrome1, isolated from a cosmopolitan green alga.</title>
        <authorList>
            <person name="Suzuki S."/>
            <person name="Kawachi M."/>
        </authorList>
    </citation>
    <scope>NUCLEOTIDE SEQUENCE</scope>
    <source>
        <strain evidence="13">NIES 2893</strain>
    </source>
</reference>
<dbReference type="GO" id="GO:0000139">
    <property type="term" value="C:Golgi membrane"/>
    <property type="evidence" value="ECO:0007669"/>
    <property type="project" value="UniProtKB-SubCell"/>
</dbReference>
<keyword evidence="8" id="KW-0325">Glycoprotein</keyword>
<keyword evidence="4" id="KW-0812">Transmembrane</keyword>
<keyword evidence="5 12" id="KW-0735">Signal-anchor</keyword>
<evidence type="ECO:0000256" key="9">
    <source>
        <dbReference type="PIRSR" id="PIRSR605027-1"/>
    </source>
</evidence>
<evidence type="ECO:0000256" key="6">
    <source>
        <dbReference type="ARBA" id="ARBA00022989"/>
    </source>
</evidence>
<evidence type="ECO:0000256" key="4">
    <source>
        <dbReference type="ARBA" id="ARBA00022692"/>
    </source>
</evidence>
<feature type="binding site" evidence="10">
    <location>
        <position position="147"/>
    </location>
    <ligand>
        <name>Mn(2+)</name>
        <dbReference type="ChEBI" id="CHEBI:29035"/>
    </ligand>
</feature>
<accession>A0A830H9K1</accession>
<dbReference type="Pfam" id="PF03360">
    <property type="entry name" value="Glyco_transf_43"/>
    <property type="match status" value="1"/>
</dbReference>
<evidence type="ECO:0000256" key="7">
    <source>
        <dbReference type="ARBA" id="ARBA00023136"/>
    </source>
</evidence>
<comment type="function">
    <text evidence="12">Involved in the synthesis of glucuronoxylan hemicellulose in secondary cell walls.</text>
</comment>
<dbReference type="GO" id="GO:0071555">
    <property type="term" value="P:cell wall organization"/>
    <property type="evidence" value="ECO:0007669"/>
    <property type="project" value="UniProtKB-KW"/>
</dbReference>
<comment type="subcellular location">
    <subcellularLocation>
        <location evidence="12">Golgi apparatus membrane</location>
        <topology evidence="12">Single-pass type II membrane protein</topology>
    </subcellularLocation>
    <subcellularLocation>
        <location evidence="1">Membrane</location>
        <topology evidence="1">Single-pass type II membrane protein</topology>
    </subcellularLocation>
</comment>